<proteinExistence type="predicted"/>
<dbReference type="RefSeq" id="WP_179546562.1">
    <property type="nucleotide sequence ID" value="NZ_BSEW01000001.1"/>
</dbReference>
<keyword evidence="4" id="KW-1185">Reference proteome</keyword>
<evidence type="ECO:0000256" key="1">
    <source>
        <dbReference type="SAM" id="MobiDB-lite"/>
    </source>
</evidence>
<feature type="region of interest" description="Disordered" evidence="1">
    <location>
        <begin position="25"/>
        <end position="68"/>
    </location>
</feature>
<accession>A0A852SIN8</accession>
<organism evidence="3 4">
    <name type="scientific">Herbiconiux flava</name>
    <dbReference type="NCBI Taxonomy" id="881268"/>
    <lineage>
        <taxon>Bacteria</taxon>
        <taxon>Bacillati</taxon>
        <taxon>Actinomycetota</taxon>
        <taxon>Actinomycetes</taxon>
        <taxon>Micrococcales</taxon>
        <taxon>Microbacteriaceae</taxon>
        <taxon>Herbiconiux</taxon>
    </lineage>
</organism>
<gene>
    <name evidence="3" type="ORF">BJ984_000348</name>
</gene>
<feature type="chain" id="PRO_5039409623" description="Lipoprotein" evidence="2">
    <location>
        <begin position="27"/>
        <end position="247"/>
    </location>
</feature>
<protein>
    <recommendedName>
        <fullName evidence="5">Lipoprotein</fullName>
    </recommendedName>
</protein>
<dbReference type="EMBL" id="JACCBM010000001">
    <property type="protein sequence ID" value="NYD69190.1"/>
    <property type="molecule type" value="Genomic_DNA"/>
</dbReference>
<sequence>MNARTNRLGTGLLLAAALAATVSGCAGERDPSAGAEAPTPPAASAPSTGGQATLTPEGTATGSTEPPFVVPYVGDYDPAEYGSGDVEEDMAMIGPELVAGVEAIRGYAPGRYPDVYTGLASGTRGDPNVLRIYLTELDPAIEDDLVSVSGMKREQVLFEQSYVSVRDARTAADHVTADVDAGDLDGIDLVGWGSGLDGLLELSLEGHDQTQIDTLLDRYGPDVRIITDAPTATATDGSAGTGADTSN</sequence>
<dbReference type="AlphaFoldDB" id="A0A852SIN8"/>
<reference evidence="3 4" key="1">
    <citation type="submission" date="2020-07" db="EMBL/GenBank/DDBJ databases">
        <title>Sequencing the genomes of 1000 actinobacteria strains.</title>
        <authorList>
            <person name="Klenk H.-P."/>
        </authorList>
    </citation>
    <scope>NUCLEOTIDE SEQUENCE [LARGE SCALE GENOMIC DNA]</scope>
    <source>
        <strain evidence="3 4">DSM 26474</strain>
    </source>
</reference>
<evidence type="ECO:0000313" key="4">
    <source>
        <dbReference type="Proteomes" id="UP000549913"/>
    </source>
</evidence>
<name>A0A852SIN8_9MICO</name>
<feature type="compositionally biased region" description="Low complexity" evidence="1">
    <location>
        <begin position="44"/>
        <end position="53"/>
    </location>
</feature>
<evidence type="ECO:0000313" key="3">
    <source>
        <dbReference type="EMBL" id="NYD69190.1"/>
    </source>
</evidence>
<dbReference type="Proteomes" id="UP000549913">
    <property type="component" value="Unassembled WGS sequence"/>
</dbReference>
<dbReference type="PROSITE" id="PS51257">
    <property type="entry name" value="PROKAR_LIPOPROTEIN"/>
    <property type="match status" value="1"/>
</dbReference>
<feature type="compositionally biased region" description="Polar residues" evidence="1">
    <location>
        <begin position="54"/>
        <end position="64"/>
    </location>
</feature>
<keyword evidence="2" id="KW-0732">Signal</keyword>
<evidence type="ECO:0008006" key="5">
    <source>
        <dbReference type="Google" id="ProtNLM"/>
    </source>
</evidence>
<comment type="caution">
    <text evidence="3">The sequence shown here is derived from an EMBL/GenBank/DDBJ whole genome shotgun (WGS) entry which is preliminary data.</text>
</comment>
<evidence type="ECO:0000256" key="2">
    <source>
        <dbReference type="SAM" id="SignalP"/>
    </source>
</evidence>
<feature type="signal peptide" evidence="2">
    <location>
        <begin position="1"/>
        <end position="26"/>
    </location>
</feature>